<evidence type="ECO:0000256" key="10">
    <source>
        <dbReference type="RuleBase" id="RU362071"/>
    </source>
</evidence>
<dbReference type="PANTHER" id="PTHR30065">
    <property type="entry name" value="FLAGELLAR BIOSYNTHETIC PROTEIN FLIR"/>
    <property type="match status" value="1"/>
</dbReference>
<dbReference type="GO" id="GO:0006605">
    <property type="term" value="P:protein targeting"/>
    <property type="evidence" value="ECO:0007669"/>
    <property type="project" value="UniProtKB-UniRule"/>
</dbReference>
<keyword evidence="11" id="KW-0969">Cilium</keyword>
<dbReference type="InterPro" id="IPR002010">
    <property type="entry name" value="T3SS_IM_R"/>
</dbReference>
<comment type="similarity">
    <text evidence="2 10">Belongs to the FliR/MopE/SpaR family.</text>
</comment>
<dbReference type="RefSeq" id="WP_115551429.1">
    <property type="nucleotide sequence ID" value="NZ_CAOOIB010000002.1"/>
</dbReference>
<feature type="transmembrane region" description="Helical" evidence="10">
    <location>
        <begin position="120"/>
        <end position="138"/>
    </location>
</feature>
<evidence type="ECO:0000256" key="5">
    <source>
        <dbReference type="ARBA" id="ARBA00022692"/>
    </source>
</evidence>
<sequence length="259" mass="28613">MELLAYLTEGNVANFLLLLLRFAGIIAFFPFFENQMINNSIKGALIFWLTILFVPLLDVVPPANWTILRFIVAGLSEIMLGFLASMALQIVFGMISFGGELISFAMGLTIANAYDPITGAQKPIVGQLLTLLALLIALGLDYHHLFFYFVAQSIQEIPLGGFLFTQNYIEYIVKSFASLFVVGLTMSFPIIALILLSDIIFGMIMKAHPQFNLLAIGFPVKIAVAFAVLVVIVPAIMLHFKREFLSAFDALTLLFQAGF</sequence>
<feature type="transmembrane region" description="Helical" evidence="10">
    <location>
        <begin position="12"/>
        <end position="32"/>
    </location>
</feature>
<evidence type="ECO:0000256" key="2">
    <source>
        <dbReference type="ARBA" id="ARBA00009772"/>
    </source>
</evidence>
<feature type="transmembrane region" description="Helical" evidence="10">
    <location>
        <begin position="213"/>
        <end position="237"/>
    </location>
</feature>
<gene>
    <name evidence="11" type="ORF">CQA43_04585</name>
</gene>
<dbReference type="GO" id="GO:0005886">
    <property type="term" value="C:plasma membrane"/>
    <property type="evidence" value="ECO:0007669"/>
    <property type="project" value="UniProtKB-SubCell"/>
</dbReference>
<organism evidence="11 12">
    <name type="scientific">Helicobacter ganmani</name>
    <dbReference type="NCBI Taxonomy" id="60246"/>
    <lineage>
        <taxon>Bacteria</taxon>
        <taxon>Pseudomonadati</taxon>
        <taxon>Campylobacterota</taxon>
        <taxon>Epsilonproteobacteria</taxon>
        <taxon>Campylobacterales</taxon>
        <taxon>Helicobacteraceae</taxon>
        <taxon>Helicobacter</taxon>
    </lineage>
</organism>
<keyword evidence="11" id="KW-0966">Cell projection</keyword>
<dbReference type="AlphaFoldDB" id="A0A3D8IE31"/>
<comment type="subcellular location">
    <subcellularLocation>
        <location evidence="10">Cell membrane</location>
        <topology evidence="10">Multi-pass membrane protein</topology>
    </subcellularLocation>
    <subcellularLocation>
        <location evidence="10">Bacterial flagellum basal body</location>
    </subcellularLocation>
</comment>
<dbReference type="Proteomes" id="UP000256650">
    <property type="component" value="Unassembled WGS sequence"/>
</dbReference>
<feature type="transmembrane region" description="Helical" evidence="10">
    <location>
        <begin position="91"/>
        <end position="114"/>
    </location>
</feature>
<proteinExistence type="inferred from homology"/>
<evidence type="ECO:0000313" key="11">
    <source>
        <dbReference type="EMBL" id="RDU63402.1"/>
    </source>
</evidence>
<evidence type="ECO:0000256" key="4">
    <source>
        <dbReference type="ARBA" id="ARBA00022475"/>
    </source>
</evidence>
<name>A0A3D8IE31_9HELI</name>
<feature type="transmembrane region" description="Helical" evidence="10">
    <location>
        <begin position="44"/>
        <end position="61"/>
    </location>
</feature>
<evidence type="ECO:0000256" key="7">
    <source>
        <dbReference type="ARBA" id="ARBA00023136"/>
    </source>
</evidence>
<dbReference type="GO" id="GO:0009425">
    <property type="term" value="C:bacterial-type flagellum basal body"/>
    <property type="evidence" value="ECO:0007669"/>
    <property type="project" value="UniProtKB-SubCell"/>
</dbReference>
<reference evidence="11 12" key="1">
    <citation type="submission" date="2018-04" db="EMBL/GenBank/DDBJ databases">
        <title>Novel Campyloabacter and Helicobacter Species and Strains.</title>
        <authorList>
            <person name="Mannion A.J."/>
            <person name="Shen Z."/>
            <person name="Fox J.G."/>
        </authorList>
    </citation>
    <scope>NUCLEOTIDE SEQUENCE [LARGE SCALE GENOMIC DNA]</scope>
    <source>
        <strain evidence="11 12">MIT 99-5101</strain>
    </source>
</reference>
<dbReference type="GeneID" id="82535561"/>
<protein>
    <recommendedName>
        <fullName evidence="3 9">Flagellar biosynthetic protein FliR</fullName>
    </recommendedName>
</protein>
<evidence type="ECO:0000256" key="6">
    <source>
        <dbReference type="ARBA" id="ARBA00022989"/>
    </source>
</evidence>
<dbReference type="GO" id="GO:0044780">
    <property type="term" value="P:bacterial-type flagellum assembly"/>
    <property type="evidence" value="ECO:0007669"/>
    <property type="project" value="UniProtKB-UniRule"/>
</dbReference>
<accession>A0A3D8IE31</accession>
<dbReference type="Pfam" id="PF01311">
    <property type="entry name" value="Bac_export_1"/>
    <property type="match status" value="1"/>
</dbReference>
<dbReference type="OrthoDB" id="9797790at2"/>
<keyword evidence="6 10" id="KW-1133">Transmembrane helix</keyword>
<comment type="caution">
    <text evidence="11">The sequence shown here is derived from an EMBL/GenBank/DDBJ whole genome shotgun (WGS) entry which is preliminary data.</text>
</comment>
<comment type="function">
    <text evidence="1 10">Role in flagellar biosynthesis.</text>
</comment>
<evidence type="ECO:0000256" key="3">
    <source>
        <dbReference type="ARBA" id="ARBA00021717"/>
    </source>
</evidence>
<evidence type="ECO:0000256" key="9">
    <source>
        <dbReference type="NCBIfam" id="TIGR01400"/>
    </source>
</evidence>
<dbReference type="PANTHER" id="PTHR30065:SF8">
    <property type="entry name" value="FLAGELLAR BIOSYNTHETIC PROTEIN FLIR"/>
    <property type="match status" value="1"/>
</dbReference>
<keyword evidence="12" id="KW-1185">Reference proteome</keyword>
<keyword evidence="7 10" id="KW-0472">Membrane</keyword>
<evidence type="ECO:0000256" key="1">
    <source>
        <dbReference type="ARBA" id="ARBA00002578"/>
    </source>
</evidence>
<feature type="transmembrane region" description="Helical" evidence="10">
    <location>
        <begin position="176"/>
        <end position="201"/>
    </location>
</feature>
<dbReference type="InterPro" id="IPR006303">
    <property type="entry name" value="FliR"/>
</dbReference>
<keyword evidence="8 10" id="KW-0975">Bacterial flagellum</keyword>
<keyword evidence="11" id="KW-0282">Flagellum</keyword>
<dbReference type="EMBL" id="NXLS01000003">
    <property type="protein sequence ID" value="RDU63402.1"/>
    <property type="molecule type" value="Genomic_DNA"/>
</dbReference>
<keyword evidence="5 10" id="KW-0812">Transmembrane</keyword>
<evidence type="ECO:0000256" key="8">
    <source>
        <dbReference type="ARBA" id="ARBA00023143"/>
    </source>
</evidence>
<evidence type="ECO:0000313" key="12">
    <source>
        <dbReference type="Proteomes" id="UP000256650"/>
    </source>
</evidence>
<keyword evidence="4 10" id="KW-1003">Cell membrane</keyword>
<dbReference type="NCBIfam" id="TIGR01400">
    <property type="entry name" value="fliR"/>
    <property type="match status" value="1"/>
</dbReference>
<dbReference type="PRINTS" id="PR00953">
    <property type="entry name" value="TYPE3IMRPROT"/>
</dbReference>